<evidence type="ECO:0000256" key="3">
    <source>
        <dbReference type="ARBA" id="ARBA00022723"/>
    </source>
</evidence>
<evidence type="ECO:0000256" key="5">
    <source>
        <dbReference type="ARBA" id="ARBA00022771"/>
    </source>
</evidence>
<feature type="domain" description="C2H2-type" evidence="12">
    <location>
        <begin position="156"/>
        <end position="185"/>
    </location>
</feature>
<keyword evidence="9" id="KW-0804">Transcription</keyword>
<feature type="domain" description="C2H2-type" evidence="12">
    <location>
        <begin position="116"/>
        <end position="138"/>
    </location>
</feature>
<evidence type="ECO:0000259" key="12">
    <source>
        <dbReference type="PROSITE" id="PS50157"/>
    </source>
</evidence>
<dbReference type="PANTHER" id="PTHR24393:SF15">
    <property type="entry name" value="IP01243P-RELATED"/>
    <property type="match status" value="1"/>
</dbReference>
<dbReference type="InterPro" id="IPR013087">
    <property type="entry name" value="Znf_C2H2_type"/>
</dbReference>
<keyword evidence="3" id="KW-0479">Metal-binding</keyword>
<sequence length="480" mass="54920">MSLAQIKSLMTSQILIPLKFPLKIKRKEEKEKEEEKKVGEILKHYNGVLFASKSSSIPSLTERNQLFRLISKKTNLPLLTLLKIRKSQKPISGVGTNIVSKKCLNQISLPNNSTKYMCYKCGLEFEEKSDFVAHWLEHVRGNVEKSSKKKKKSGPFKCKICKTKFSKKSTLKKHLREDCHLSTEAPNEPPKAQGQSKLFSCSFCDYVTSDQSNLRQHLVVHSDLRPFKCDLCPLAFKLNSDLKKHKRECHFNERPFKCDECPSAFKNSTFLNLHKASVHSDLRPFKCRVSHGTFHGIVPSSNRRNETSGIFPSDRLHGTAHIVLRLVARKIKACKSRKPVSYSGDGSNIVSKKYPNQIKEPKNSRKFTCYNCGLEFEEKSDFVAHWLEHVRGNAEKSSKKKKKSGPFKCKICKTKFAKKSTLKKHLREDCHLSTEAPNEPPKAHGQSKLFSCSFCDYKTSHRGHLKQHSSGPFRFETFQM</sequence>
<keyword evidence="10" id="KW-0539">Nucleus</keyword>
<keyword evidence="6" id="KW-0862">Zinc</keyword>
<dbReference type="PROSITE" id="PS00028">
    <property type="entry name" value="ZINC_FINGER_C2H2_1"/>
    <property type="match status" value="6"/>
</dbReference>
<evidence type="ECO:0000256" key="2">
    <source>
        <dbReference type="ARBA" id="ARBA00006991"/>
    </source>
</evidence>
<proteinExistence type="inferred from homology"/>
<protein>
    <recommendedName>
        <fullName evidence="12">C2H2-type domain-containing protein</fullName>
    </recommendedName>
</protein>
<dbReference type="EMBL" id="OU963869">
    <property type="protein sequence ID" value="CAH0394906.1"/>
    <property type="molecule type" value="Genomic_DNA"/>
</dbReference>
<feature type="domain" description="C2H2-type" evidence="12">
    <location>
        <begin position="256"/>
        <end position="284"/>
    </location>
</feature>
<keyword evidence="8" id="KW-0238">DNA-binding</keyword>
<dbReference type="GO" id="GO:0000978">
    <property type="term" value="F:RNA polymerase II cis-regulatory region sequence-specific DNA binding"/>
    <property type="evidence" value="ECO:0007669"/>
    <property type="project" value="TreeGrafter"/>
</dbReference>
<evidence type="ECO:0000256" key="8">
    <source>
        <dbReference type="ARBA" id="ARBA00023125"/>
    </source>
</evidence>
<dbReference type="Gene3D" id="3.30.160.60">
    <property type="entry name" value="Classic Zinc Finger"/>
    <property type="match status" value="5"/>
</dbReference>
<dbReference type="Pfam" id="PF00096">
    <property type="entry name" value="zf-C2H2"/>
    <property type="match status" value="4"/>
</dbReference>
<feature type="domain" description="C2H2-type" evidence="12">
    <location>
        <begin position="199"/>
        <end position="226"/>
    </location>
</feature>
<organism evidence="13 14">
    <name type="scientific">Bemisia tabaci</name>
    <name type="common">Sweetpotato whitefly</name>
    <name type="synonym">Aleurodes tabaci</name>
    <dbReference type="NCBI Taxonomy" id="7038"/>
    <lineage>
        <taxon>Eukaryota</taxon>
        <taxon>Metazoa</taxon>
        <taxon>Ecdysozoa</taxon>
        <taxon>Arthropoda</taxon>
        <taxon>Hexapoda</taxon>
        <taxon>Insecta</taxon>
        <taxon>Pterygota</taxon>
        <taxon>Neoptera</taxon>
        <taxon>Paraneoptera</taxon>
        <taxon>Hemiptera</taxon>
        <taxon>Sternorrhyncha</taxon>
        <taxon>Aleyrodoidea</taxon>
        <taxon>Aleyrodidae</taxon>
        <taxon>Aleyrodinae</taxon>
        <taxon>Bemisia</taxon>
    </lineage>
</organism>
<evidence type="ECO:0000313" key="14">
    <source>
        <dbReference type="Proteomes" id="UP001152759"/>
    </source>
</evidence>
<reference evidence="13" key="1">
    <citation type="submission" date="2021-12" db="EMBL/GenBank/DDBJ databases">
        <authorList>
            <person name="King R."/>
        </authorList>
    </citation>
    <scope>NUCLEOTIDE SEQUENCE</scope>
</reference>
<dbReference type="SUPFAM" id="SSF57667">
    <property type="entry name" value="beta-beta-alpha zinc fingers"/>
    <property type="match status" value="4"/>
</dbReference>
<dbReference type="SMART" id="SM00355">
    <property type="entry name" value="ZnF_C2H2"/>
    <property type="match status" value="8"/>
</dbReference>
<dbReference type="Proteomes" id="UP001152759">
    <property type="component" value="Chromosome 8"/>
</dbReference>
<keyword evidence="4" id="KW-0677">Repeat</keyword>
<dbReference type="PANTHER" id="PTHR24393">
    <property type="entry name" value="ZINC FINGER PROTEIN"/>
    <property type="match status" value="1"/>
</dbReference>
<dbReference type="GO" id="GO:0008270">
    <property type="term" value="F:zinc ion binding"/>
    <property type="evidence" value="ECO:0007669"/>
    <property type="project" value="UniProtKB-KW"/>
</dbReference>
<keyword evidence="14" id="KW-1185">Reference proteome</keyword>
<feature type="domain" description="C2H2-type" evidence="12">
    <location>
        <begin position="227"/>
        <end position="255"/>
    </location>
</feature>
<name>A0A9P0AMD8_BEMTA</name>
<gene>
    <name evidence="13" type="ORF">BEMITA_LOCUS13153</name>
</gene>
<keyword evidence="5 11" id="KW-0863">Zinc-finger</keyword>
<evidence type="ECO:0000256" key="11">
    <source>
        <dbReference type="PROSITE-ProRule" id="PRU00042"/>
    </source>
</evidence>
<keyword evidence="7" id="KW-0805">Transcription regulation</keyword>
<comment type="subcellular location">
    <subcellularLocation>
        <location evidence="1">Nucleus</location>
    </subcellularLocation>
</comment>
<evidence type="ECO:0000256" key="7">
    <source>
        <dbReference type="ARBA" id="ARBA00023015"/>
    </source>
</evidence>
<dbReference type="InterPro" id="IPR036236">
    <property type="entry name" value="Znf_C2H2_sf"/>
</dbReference>
<evidence type="ECO:0000256" key="1">
    <source>
        <dbReference type="ARBA" id="ARBA00004123"/>
    </source>
</evidence>
<feature type="domain" description="C2H2-type" evidence="12">
    <location>
        <begin position="407"/>
        <end position="436"/>
    </location>
</feature>
<dbReference type="PROSITE" id="PS50157">
    <property type="entry name" value="ZINC_FINGER_C2H2_2"/>
    <property type="match status" value="7"/>
</dbReference>
<feature type="domain" description="C2H2-type" evidence="12">
    <location>
        <begin position="367"/>
        <end position="394"/>
    </location>
</feature>
<dbReference type="AlphaFoldDB" id="A0A9P0AMD8"/>
<evidence type="ECO:0000313" key="13">
    <source>
        <dbReference type="EMBL" id="CAH0394906.1"/>
    </source>
</evidence>
<dbReference type="GO" id="GO:0005634">
    <property type="term" value="C:nucleus"/>
    <property type="evidence" value="ECO:0007669"/>
    <property type="project" value="UniProtKB-SubCell"/>
</dbReference>
<comment type="similarity">
    <text evidence="2">Belongs to the krueppel C2H2-type zinc-finger protein family.</text>
</comment>
<evidence type="ECO:0000256" key="4">
    <source>
        <dbReference type="ARBA" id="ARBA00022737"/>
    </source>
</evidence>
<evidence type="ECO:0000256" key="6">
    <source>
        <dbReference type="ARBA" id="ARBA00022833"/>
    </source>
</evidence>
<dbReference type="GO" id="GO:0001228">
    <property type="term" value="F:DNA-binding transcription activator activity, RNA polymerase II-specific"/>
    <property type="evidence" value="ECO:0007669"/>
    <property type="project" value="TreeGrafter"/>
</dbReference>
<evidence type="ECO:0000256" key="9">
    <source>
        <dbReference type="ARBA" id="ARBA00023163"/>
    </source>
</evidence>
<accession>A0A9P0AMD8</accession>
<evidence type="ECO:0000256" key="10">
    <source>
        <dbReference type="ARBA" id="ARBA00023242"/>
    </source>
</evidence>